<dbReference type="RefSeq" id="XP_001422548.1">
    <property type="nucleotide sequence ID" value="XM_001422511.1"/>
</dbReference>
<gene>
    <name evidence="1" type="ORF">OSTLU_29476</name>
</gene>
<dbReference type="KEGG" id="olu:OSTLU_29476"/>
<dbReference type="OMA" id="NCERALG"/>
<accession>A4SB39</accession>
<organism evidence="1 2">
    <name type="scientific">Ostreococcus lucimarinus (strain CCE9901)</name>
    <dbReference type="NCBI Taxonomy" id="436017"/>
    <lineage>
        <taxon>Eukaryota</taxon>
        <taxon>Viridiplantae</taxon>
        <taxon>Chlorophyta</taxon>
        <taxon>Mamiellophyceae</taxon>
        <taxon>Mamiellales</taxon>
        <taxon>Bathycoccaceae</taxon>
        <taxon>Ostreococcus</taxon>
    </lineage>
</organism>
<dbReference type="Proteomes" id="UP000001568">
    <property type="component" value="Chromosome 20"/>
</dbReference>
<dbReference type="HOGENOM" id="CLU_533621_0_0_1"/>
<dbReference type="OrthoDB" id="496441at2759"/>
<dbReference type="SMART" id="SM00028">
    <property type="entry name" value="TPR"/>
    <property type="match status" value="2"/>
</dbReference>
<name>A4SB39_OSTLU</name>
<dbReference type="Gramene" id="ABP00865">
    <property type="protein sequence ID" value="ABP00865"/>
    <property type="gene ID" value="OSTLU_29476"/>
</dbReference>
<dbReference type="GeneID" id="5006768"/>
<sequence>MESLARAVMTSIPPNAIDRQRVCEVIGRAEGARASGRHRDAAKMLIDVGGALTRLQHETAVAVAEQAFQCAVQQARLNDEDVPEYMKNATEGSNAELGEAYASLGNCERALGKLADAEGHYKAAVKAVEDDGLEPFSNKFVLRVMVTRVRKDFQKHEQLCDAWEETIRKAAREGTESQTALLAATGICLQERAGGMAEQKKFNEAAELRGGKFLETVLRLQAHGLRTKPDVLLPNVYDSIAALYLQAKDIKKALGFLHRAVASTACTECYGDKFIPEGETRGIKAEGKWDDVCWHPSLLASKKGVEQDEVDVVPRAPWEVSPEEKKIIDQILGVGDKWTMKKGKEGPEPARGANALGHILYTLGNHLMQAAKWEEAGRPLKTAAAMLQNDLDMQGNCFHLLGVVHFQIAKLPMNRARVKEILPRAASSFALAADCRIVDGKCTKKGAAESINSLLFLGRCMFELGEFEQTEQVTAQAISLGRQVLGDNAKETNEAIKAMMEFKRQMSMMGR</sequence>
<evidence type="ECO:0000313" key="1">
    <source>
        <dbReference type="EMBL" id="ABP00865.1"/>
    </source>
</evidence>
<evidence type="ECO:0000313" key="2">
    <source>
        <dbReference type="Proteomes" id="UP000001568"/>
    </source>
</evidence>
<dbReference type="SUPFAM" id="SSF48452">
    <property type="entry name" value="TPR-like"/>
    <property type="match status" value="1"/>
</dbReference>
<dbReference type="InterPro" id="IPR019734">
    <property type="entry name" value="TPR_rpt"/>
</dbReference>
<proteinExistence type="predicted"/>
<reference evidence="1 2" key="1">
    <citation type="journal article" date="2007" name="Proc. Natl. Acad. Sci. U.S.A.">
        <title>The tiny eukaryote Ostreococcus provides genomic insights into the paradox of plankton speciation.</title>
        <authorList>
            <person name="Palenik B."/>
            <person name="Grimwood J."/>
            <person name="Aerts A."/>
            <person name="Rouze P."/>
            <person name="Salamov A."/>
            <person name="Putnam N."/>
            <person name="Dupont C."/>
            <person name="Jorgensen R."/>
            <person name="Derelle E."/>
            <person name="Rombauts S."/>
            <person name="Zhou K."/>
            <person name="Otillar R."/>
            <person name="Merchant S.S."/>
            <person name="Podell S."/>
            <person name="Gaasterland T."/>
            <person name="Napoli C."/>
            <person name="Gendler K."/>
            <person name="Manuell A."/>
            <person name="Tai V."/>
            <person name="Vallon O."/>
            <person name="Piganeau G."/>
            <person name="Jancek S."/>
            <person name="Heijde M."/>
            <person name="Jabbari K."/>
            <person name="Bowler C."/>
            <person name="Lohr M."/>
            <person name="Robbens S."/>
            <person name="Werner G."/>
            <person name="Dubchak I."/>
            <person name="Pazour G.J."/>
            <person name="Ren Q."/>
            <person name="Paulsen I."/>
            <person name="Delwiche C."/>
            <person name="Schmutz J."/>
            <person name="Rokhsar D."/>
            <person name="Van de Peer Y."/>
            <person name="Moreau H."/>
            <person name="Grigoriev I.V."/>
        </authorList>
    </citation>
    <scope>NUCLEOTIDE SEQUENCE [LARGE SCALE GENOMIC DNA]</scope>
    <source>
        <strain evidence="1 2">CCE9901</strain>
    </source>
</reference>
<dbReference type="Gene3D" id="1.25.40.10">
    <property type="entry name" value="Tetratricopeptide repeat domain"/>
    <property type="match status" value="1"/>
</dbReference>
<dbReference type="AlphaFoldDB" id="A4SB39"/>
<keyword evidence="2" id="KW-1185">Reference proteome</keyword>
<dbReference type="InterPro" id="IPR011990">
    <property type="entry name" value="TPR-like_helical_dom_sf"/>
</dbReference>
<dbReference type="EMBL" id="CP000600">
    <property type="protein sequence ID" value="ABP00865.1"/>
    <property type="molecule type" value="Genomic_DNA"/>
</dbReference>
<protein>
    <submittedName>
        <fullName evidence="1">Uncharacterized protein</fullName>
    </submittedName>
</protein>